<evidence type="ECO:0000313" key="1">
    <source>
        <dbReference type="EMBL" id="OFC63411.1"/>
    </source>
</evidence>
<protein>
    <submittedName>
        <fullName evidence="1">Uncharacterized protein</fullName>
    </submittedName>
</protein>
<reference evidence="1 2" key="1">
    <citation type="submission" date="2016-07" db="EMBL/GenBank/DDBJ databases">
        <authorList>
            <person name="Yuval B."/>
        </authorList>
    </citation>
    <scope>NUCLEOTIDE SEQUENCE [LARGE SCALE GENOMIC DNA]</scope>
    <source>
        <strain evidence="1 2">IL</strain>
    </source>
</reference>
<dbReference type="EMBL" id="MAYS01000090">
    <property type="protein sequence ID" value="OFC63411.1"/>
    <property type="molecule type" value="Genomic_DNA"/>
</dbReference>
<accession>A0A1E7Z3X2</accession>
<organism evidence="1 2">
    <name type="scientific">Candidatus Erwinia dacicola</name>
    <dbReference type="NCBI Taxonomy" id="252393"/>
    <lineage>
        <taxon>Bacteria</taxon>
        <taxon>Pseudomonadati</taxon>
        <taxon>Pseudomonadota</taxon>
        <taxon>Gammaproteobacteria</taxon>
        <taxon>Enterobacterales</taxon>
        <taxon>Erwiniaceae</taxon>
        <taxon>Erwinia</taxon>
    </lineage>
</organism>
<dbReference type="Proteomes" id="UP000243534">
    <property type="component" value="Unassembled WGS sequence"/>
</dbReference>
<sequence length="96" mass="10709">MDFYDEGDDLNDEVDPEEFLELVAGQHALSAVMTAVLAALNDEQPAVYARVVKHIRGLAESYRTQLGEVDEEEIVEYAHRVADSIEGYILDSGENH</sequence>
<comment type="caution">
    <text evidence="1">The sequence shown here is derived from an EMBL/GenBank/DDBJ whole genome shotgun (WGS) entry which is preliminary data.</text>
</comment>
<dbReference type="AlphaFoldDB" id="A0A1E7Z3X2"/>
<name>A0A1E7Z3X2_9GAMM</name>
<evidence type="ECO:0000313" key="2">
    <source>
        <dbReference type="Proteomes" id="UP000243534"/>
    </source>
</evidence>
<proteinExistence type="predicted"/>
<gene>
    <name evidence="1" type="ORF">BBW68_01075</name>
</gene>